<dbReference type="EMBL" id="AZBU02000003">
    <property type="protein sequence ID" value="TKR87031.1"/>
    <property type="molecule type" value="Genomic_DNA"/>
</dbReference>
<evidence type="ECO:0000256" key="1">
    <source>
        <dbReference type="SAM" id="SignalP"/>
    </source>
</evidence>
<reference evidence="2 3" key="2">
    <citation type="journal article" date="2019" name="G3 (Bethesda)">
        <title>Hybrid Assembly of the Genome of the Entomopathogenic Nematode Steinernema carpocapsae Identifies the X-Chromosome.</title>
        <authorList>
            <person name="Serra L."/>
            <person name="Macchietto M."/>
            <person name="Macias-Munoz A."/>
            <person name="McGill C.J."/>
            <person name="Rodriguez I.M."/>
            <person name="Rodriguez B."/>
            <person name="Murad R."/>
            <person name="Mortazavi A."/>
        </authorList>
    </citation>
    <scope>NUCLEOTIDE SEQUENCE [LARGE SCALE GENOMIC DNA]</scope>
    <source>
        <strain evidence="2 3">ALL</strain>
    </source>
</reference>
<proteinExistence type="predicted"/>
<sequence>MIPVKASTFLALLVIQILSATGSQPCVDYSDVCVPAQVMKRGCQCALIRPGQEVTARHTLRHLLKRRRRDTFDDVRFSILRQKGVDELNKVFSVVEDKNVPVDNNVFGKINTEVYVSLMTIPKNLLHEVLDMQDEWLSHDTRHQLISCGSERCEVRGDVTELSKPSSPTQQNRRFRVNRAVRVDLDDDETLIAFSSATSDFFLNKALVYWEETHCKRKWYGKKRCWEETKRREELREFDDVTRKNWMEHVDGQMVQNFRFHNANLLV</sequence>
<evidence type="ECO:0000313" key="2">
    <source>
        <dbReference type="EMBL" id="TKR87031.1"/>
    </source>
</evidence>
<organism evidence="2 3">
    <name type="scientific">Steinernema carpocapsae</name>
    <name type="common">Entomopathogenic nematode</name>
    <dbReference type="NCBI Taxonomy" id="34508"/>
    <lineage>
        <taxon>Eukaryota</taxon>
        <taxon>Metazoa</taxon>
        <taxon>Ecdysozoa</taxon>
        <taxon>Nematoda</taxon>
        <taxon>Chromadorea</taxon>
        <taxon>Rhabditida</taxon>
        <taxon>Tylenchina</taxon>
        <taxon>Panagrolaimomorpha</taxon>
        <taxon>Strongyloidoidea</taxon>
        <taxon>Steinernematidae</taxon>
        <taxon>Steinernema</taxon>
    </lineage>
</organism>
<name>A0A4U5NV20_STECR</name>
<keyword evidence="3" id="KW-1185">Reference proteome</keyword>
<dbReference type="Proteomes" id="UP000298663">
    <property type="component" value="Unassembled WGS sequence"/>
</dbReference>
<reference evidence="2 3" key="1">
    <citation type="journal article" date="2015" name="Genome Biol.">
        <title>Comparative genomics of Steinernema reveals deeply conserved gene regulatory networks.</title>
        <authorList>
            <person name="Dillman A.R."/>
            <person name="Macchietto M."/>
            <person name="Porter C.F."/>
            <person name="Rogers A."/>
            <person name="Williams B."/>
            <person name="Antoshechkin I."/>
            <person name="Lee M.M."/>
            <person name="Goodwin Z."/>
            <person name="Lu X."/>
            <person name="Lewis E.E."/>
            <person name="Goodrich-Blair H."/>
            <person name="Stock S.P."/>
            <person name="Adams B.J."/>
            <person name="Sternberg P.W."/>
            <person name="Mortazavi A."/>
        </authorList>
    </citation>
    <scope>NUCLEOTIDE SEQUENCE [LARGE SCALE GENOMIC DNA]</scope>
    <source>
        <strain evidence="2 3">ALL</strain>
    </source>
</reference>
<accession>A0A4U5NV20</accession>
<feature type="signal peptide" evidence="1">
    <location>
        <begin position="1"/>
        <end position="22"/>
    </location>
</feature>
<keyword evidence="1" id="KW-0732">Signal</keyword>
<dbReference type="AlphaFoldDB" id="A0A4U5NV20"/>
<evidence type="ECO:0000313" key="3">
    <source>
        <dbReference type="Proteomes" id="UP000298663"/>
    </source>
</evidence>
<feature type="chain" id="PRO_5020889530" evidence="1">
    <location>
        <begin position="23"/>
        <end position="267"/>
    </location>
</feature>
<comment type="caution">
    <text evidence="2">The sequence shown here is derived from an EMBL/GenBank/DDBJ whole genome shotgun (WGS) entry which is preliminary data.</text>
</comment>
<dbReference type="OrthoDB" id="10355379at2759"/>
<protein>
    <submittedName>
        <fullName evidence="2">Uncharacterized protein</fullName>
    </submittedName>
</protein>
<gene>
    <name evidence="2" type="ORF">L596_011508</name>
</gene>